<name>A0A7J5BQP4_9MICO</name>
<dbReference type="EMBL" id="WBJZ01000015">
    <property type="protein sequence ID" value="KAB1655385.1"/>
    <property type="molecule type" value="Genomic_DNA"/>
</dbReference>
<dbReference type="InterPro" id="IPR014721">
    <property type="entry name" value="Ribsml_uS5_D2-typ_fold_subgr"/>
</dbReference>
<proteinExistence type="inferred from homology"/>
<dbReference type="Proteomes" id="UP000467240">
    <property type="component" value="Unassembled WGS sequence"/>
</dbReference>
<dbReference type="GO" id="GO:0004526">
    <property type="term" value="F:ribonuclease P activity"/>
    <property type="evidence" value="ECO:0007669"/>
    <property type="project" value="UniProtKB-UniRule"/>
</dbReference>
<evidence type="ECO:0000256" key="7">
    <source>
        <dbReference type="HAMAP-Rule" id="MF_00227"/>
    </source>
</evidence>
<evidence type="ECO:0000256" key="5">
    <source>
        <dbReference type="ARBA" id="ARBA00022801"/>
    </source>
</evidence>
<dbReference type="HAMAP" id="MF_00227">
    <property type="entry name" value="RNase_P"/>
    <property type="match status" value="1"/>
</dbReference>
<comment type="subunit">
    <text evidence="7">Consists of a catalytic RNA component (M1 or rnpB) and a protein subunit.</text>
</comment>
<keyword evidence="6 7" id="KW-0694">RNA-binding</keyword>
<comment type="similarity">
    <text evidence="7">Belongs to the RnpA family.</text>
</comment>
<evidence type="ECO:0000256" key="6">
    <source>
        <dbReference type="ARBA" id="ARBA00022884"/>
    </source>
</evidence>
<evidence type="ECO:0000313" key="10">
    <source>
        <dbReference type="Proteomes" id="UP000467240"/>
    </source>
</evidence>
<dbReference type="NCBIfam" id="TIGR00188">
    <property type="entry name" value="rnpA"/>
    <property type="match status" value="1"/>
</dbReference>
<evidence type="ECO:0000313" key="9">
    <source>
        <dbReference type="EMBL" id="KAB1655385.1"/>
    </source>
</evidence>
<organism evidence="9 10">
    <name type="scientific">Pseudoclavibacter chungangensis</name>
    <dbReference type="NCBI Taxonomy" id="587635"/>
    <lineage>
        <taxon>Bacteria</taxon>
        <taxon>Bacillati</taxon>
        <taxon>Actinomycetota</taxon>
        <taxon>Actinomycetes</taxon>
        <taxon>Micrococcales</taxon>
        <taxon>Microbacteriaceae</taxon>
        <taxon>Pseudoclavibacter</taxon>
    </lineage>
</organism>
<dbReference type="InterPro" id="IPR020539">
    <property type="entry name" value="RNase_P_CS"/>
</dbReference>
<dbReference type="InterPro" id="IPR020568">
    <property type="entry name" value="Ribosomal_Su5_D2-typ_SF"/>
</dbReference>
<keyword evidence="2 7" id="KW-0819">tRNA processing</keyword>
<keyword evidence="3 7" id="KW-0540">Nuclease</keyword>
<dbReference type="PANTHER" id="PTHR33992">
    <property type="entry name" value="RIBONUCLEASE P PROTEIN COMPONENT"/>
    <property type="match status" value="1"/>
</dbReference>
<keyword evidence="10" id="KW-1185">Reference proteome</keyword>
<dbReference type="EC" id="3.1.26.5" evidence="7 8"/>
<comment type="caution">
    <text evidence="9">The sequence shown here is derived from an EMBL/GenBank/DDBJ whole genome shotgun (WGS) entry which is preliminary data.</text>
</comment>
<dbReference type="GO" id="GO:0000049">
    <property type="term" value="F:tRNA binding"/>
    <property type="evidence" value="ECO:0007669"/>
    <property type="project" value="UniProtKB-UniRule"/>
</dbReference>
<dbReference type="PROSITE" id="PS00648">
    <property type="entry name" value="RIBONUCLEASE_P"/>
    <property type="match status" value="1"/>
</dbReference>
<dbReference type="RefSeq" id="WP_158041177.1">
    <property type="nucleotide sequence ID" value="NZ_JACCFV010000001.1"/>
</dbReference>
<dbReference type="GO" id="GO:0030677">
    <property type="term" value="C:ribonuclease P complex"/>
    <property type="evidence" value="ECO:0007669"/>
    <property type="project" value="TreeGrafter"/>
</dbReference>
<evidence type="ECO:0000256" key="1">
    <source>
        <dbReference type="ARBA" id="ARBA00002663"/>
    </source>
</evidence>
<evidence type="ECO:0000256" key="2">
    <source>
        <dbReference type="ARBA" id="ARBA00022694"/>
    </source>
</evidence>
<gene>
    <name evidence="7 9" type="primary">rnpA</name>
    <name evidence="9" type="ORF">F8O01_12240</name>
</gene>
<dbReference type="PANTHER" id="PTHR33992:SF1">
    <property type="entry name" value="RIBONUCLEASE P PROTEIN COMPONENT"/>
    <property type="match status" value="1"/>
</dbReference>
<evidence type="ECO:0000256" key="3">
    <source>
        <dbReference type="ARBA" id="ARBA00022722"/>
    </source>
</evidence>
<keyword evidence="4 7" id="KW-0255">Endonuclease</keyword>
<reference evidence="9 10" key="1">
    <citation type="submission" date="2019-09" db="EMBL/GenBank/DDBJ databases">
        <title>Phylogeny of genus Pseudoclavibacter and closely related genus.</title>
        <authorList>
            <person name="Li Y."/>
        </authorList>
    </citation>
    <scope>NUCLEOTIDE SEQUENCE [LARGE SCALE GENOMIC DNA]</scope>
    <source>
        <strain evidence="9 10">DSM 23821</strain>
    </source>
</reference>
<accession>A0A7J5BQP4</accession>
<comment type="function">
    <text evidence="1 7">RNaseP catalyzes the removal of the 5'-leader sequence from pre-tRNA to produce the mature 5'-terminus. It can also cleave other RNA substrates such as 4.5S RNA. The protein component plays an auxiliary but essential role in vivo by binding to the 5'-leader sequence and broadening the substrate specificity of the ribozyme.</text>
</comment>
<dbReference type="Pfam" id="PF00825">
    <property type="entry name" value="Ribonuclease_P"/>
    <property type="match status" value="1"/>
</dbReference>
<dbReference type="Gene3D" id="3.30.230.10">
    <property type="match status" value="1"/>
</dbReference>
<protein>
    <recommendedName>
        <fullName evidence="7 8">Ribonuclease P protein component</fullName>
        <shortName evidence="7">RNase P protein</shortName>
        <shortName evidence="7">RNaseP protein</shortName>
        <ecNumber evidence="7 8">3.1.26.5</ecNumber>
    </recommendedName>
    <alternativeName>
        <fullName evidence="7">Protein C5</fullName>
    </alternativeName>
</protein>
<dbReference type="GO" id="GO:0001682">
    <property type="term" value="P:tRNA 5'-leader removal"/>
    <property type="evidence" value="ECO:0007669"/>
    <property type="project" value="UniProtKB-UniRule"/>
</dbReference>
<comment type="catalytic activity">
    <reaction evidence="7">
        <text>Endonucleolytic cleavage of RNA, removing 5'-extranucleotides from tRNA precursor.</text>
        <dbReference type="EC" id="3.1.26.5"/>
    </reaction>
</comment>
<dbReference type="InterPro" id="IPR000100">
    <property type="entry name" value="RNase_P"/>
</dbReference>
<evidence type="ECO:0000256" key="8">
    <source>
        <dbReference type="NCBIfam" id="TIGR00188"/>
    </source>
</evidence>
<sequence>MLARAHRVTSGDDYRAAVRRGARAGVPGVVVSALARNDPSSPTRFGFIVSKRVGVAVVRNRMRRRLKSISLELLDEVPTGYDIVFRMLPESAAFDFATLRDRARAASASALRRSRSAVNA</sequence>
<dbReference type="GO" id="GO:0042781">
    <property type="term" value="F:3'-tRNA processing endoribonuclease activity"/>
    <property type="evidence" value="ECO:0007669"/>
    <property type="project" value="TreeGrafter"/>
</dbReference>
<evidence type="ECO:0000256" key="4">
    <source>
        <dbReference type="ARBA" id="ARBA00022759"/>
    </source>
</evidence>
<dbReference type="SUPFAM" id="SSF54211">
    <property type="entry name" value="Ribosomal protein S5 domain 2-like"/>
    <property type="match status" value="1"/>
</dbReference>
<dbReference type="OrthoDB" id="196964at2"/>
<dbReference type="AlphaFoldDB" id="A0A7J5BQP4"/>
<keyword evidence="5 7" id="KW-0378">Hydrolase</keyword>